<dbReference type="EMBL" id="FZPH01000014">
    <property type="protein sequence ID" value="SNT62790.1"/>
    <property type="molecule type" value="Genomic_DNA"/>
</dbReference>
<evidence type="ECO:0000256" key="1">
    <source>
        <dbReference type="SAM" id="MobiDB-lite"/>
    </source>
</evidence>
<feature type="compositionally biased region" description="Basic and acidic residues" evidence="1">
    <location>
        <begin position="11"/>
        <end position="23"/>
    </location>
</feature>
<name>A0A239P6Y1_9ACTN</name>
<protein>
    <submittedName>
        <fullName evidence="3">AAA domain (Dynein-related subfamily)</fullName>
    </submittedName>
</protein>
<dbReference type="GO" id="GO:0016887">
    <property type="term" value="F:ATP hydrolysis activity"/>
    <property type="evidence" value="ECO:0007669"/>
    <property type="project" value="InterPro"/>
</dbReference>
<evidence type="ECO:0000313" key="4">
    <source>
        <dbReference type="Proteomes" id="UP000198362"/>
    </source>
</evidence>
<dbReference type="SMART" id="SM00382">
    <property type="entry name" value="AAA"/>
    <property type="match status" value="1"/>
</dbReference>
<dbReference type="Gene3D" id="3.40.50.300">
    <property type="entry name" value="P-loop containing nucleotide triphosphate hydrolases"/>
    <property type="match status" value="1"/>
</dbReference>
<evidence type="ECO:0000259" key="2">
    <source>
        <dbReference type="SMART" id="SM00382"/>
    </source>
</evidence>
<keyword evidence="4" id="KW-1185">Reference proteome</keyword>
<dbReference type="CDD" id="cd00009">
    <property type="entry name" value="AAA"/>
    <property type="match status" value="1"/>
</dbReference>
<dbReference type="Pfam" id="PF07728">
    <property type="entry name" value="AAA_5"/>
    <property type="match status" value="1"/>
</dbReference>
<dbReference type="OrthoDB" id="9783370at2"/>
<dbReference type="AlphaFoldDB" id="A0A239P6Y1"/>
<organism evidence="3 4">
    <name type="scientific">Asanoa hainanensis</name>
    <dbReference type="NCBI Taxonomy" id="560556"/>
    <lineage>
        <taxon>Bacteria</taxon>
        <taxon>Bacillati</taxon>
        <taxon>Actinomycetota</taxon>
        <taxon>Actinomycetes</taxon>
        <taxon>Micromonosporales</taxon>
        <taxon>Micromonosporaceae</taxon>
        <taxon>Asanoa</taxon>
    </lineage>
</organism>
<dbReference type="Proteomes" id="UP000198362">
    <property type="component" value="Unassembled WGS sequence"/>
</dbReference>
<dbReference type="GO" id="GO:0005524">
    <property type="term" value="F:ATP binding"/>
    <property type="evidence" value="ECO:0007669"/>
    <property type="project" value="InterPro"/>
</dbReference>
<feature type="region of interest" description="Disordered" evidence="1">
    <location>
        <begin position="1"/>
        <end position="50"/>
    </location>
</feature>
<proteinExistence type="predicted"/>
<dbReference type="RefSeq" id="WP_089253886.1">
    <property type="nucleotide sequence ID" value="NZ_FZPH01000014.1"/>
</dbReference>
<sequence length="339" mass="36903">MTDNGSAWHIYRGEGQQHTDFDRLPPPPPWREFDGEIIATGDEPRHPVRDARPGTAIRAETYRPERSVVEKVNAALYLRRPLLVTGQPGTGKSTLASSIAWELGLGPVLSWSITSRSNLQDSLYRYDAVGRLQDANLRRLSPDAGPPTTSAGPFITLGPLGTALVARDKPRVLLVDEFDKGDIDLANDLLNILEEGQFTIPELVREEGAEPVALTTEDGDTVLVRGGHVRTRAFPIIIITSNGERVFPRAFLRRCQEVTIPLPGEEKLKEIVRTQLGADTLAATEQLCVDFTTARDAAGGLPTDLLLNAAYLYTAGGDGDDGKRMMAGSLIREARSGQS</sequence>
<dbReference type="SUPFAM" id="SSF52540">
    <property type="entry name" value="P-loop containing nucleoside triphosphate hydrolases"/>
    <property type="match status" value="1"/>
</dbReference>
<dbReference type="InterPro" id="IPR003593">
    <property type="entry name" value="AAA+_ATPase"/>
</dbReference>
<feature type="domain" description="AAA+ ATPase" evidence="2">
    <location>
        <begin position="78"/>
        <end position="264"/>
    </location>
</feature>
<dbReference type="InterPro" id="IPR011704">
    <property type="entry name" value="ATPase_dyneun-rel_AAA"/>
</dbReference>
<dbReference type="InterPro" id="IPR027417">
    <property type="entry name" value="P-loop_NTPase"/>
</dbReference>
<gene>
    <name evidence="3" type="ORF">SAMN05421812_114183</name>
</gene>
<reference evidence="3 4" key="1">
    <citation type="submission" date="2017-06" db="EMBL/GenBank/DDBJ databases">
        <authorList>
            <person name="Kim H.J."/>
            <person name="Triplett B.A."/>
        </authorList>
    </citation>
    <scope>NUCLEOTIDE SEQUENCE [LARGE SCALE GENOMIC DNA]</scope>
    <source>
        <strain evidence="3 4">CGMCC 4.5593</strain>
    </source>
</reference>
<accession>A0A239P6Y1</accession>
<evidence type="ECO:0000313" key="3">
    <source>
        <dbReference type="EMBL" id="SNT62790.1"/>
    </source>
</evidence>